<dbReference type="InterPro" id="IPR011004">
    <property type="entry name" value="Trimer_LpxA-like_sf"/>
</dbReference>
<dbReference type="AlphaFoldDB" id="C1MLZ4"/>
<evidence type="ECO:0000313" key="4">
    <source>
        <dbReference type="Proteomes" id="UP000001876"/>
    </source>
</evidence>
<comment type="similarity">
    <text evidence="1">Belongs to the gamma-class carbonic anhydrase family.</text>
</comment>
<comment type="subcellular location">
    <subcellularLocation>
        <location evidence="2">Mitochondrion membrane</location>
        <topology evidence="2">Peripheral membrane protein</topology>
        <orientation evidence="2">Matrix side</orientation>
    </subcellularLocation>
</comment>
<reference evidence="3 4" key="1">
    <citation type="journal article" date="2009" name="Science">
        <title>Green evolution and dynamic adaptations revealed by genomes of the marine picoeukaryotes Micromonas.</title>
        <authorList>
            <person name="Worden A.Z."/>
            <person name="Lee J.H."/>
            <person name="Mock T."/>
            <person name="Rouze P."/>
            <person name="Simmons M.P."/>
            <person name="Aerts A.L."/>
            <person name="Allen A.E."/>
            <person name="Cuvelier M.L."/>
            <person name="Derelle E."/>
            <person name="Everett M.V."/>
            <person name="Foulon E."/>
            <person name="Grimwood J."/>
            <person name="Gundlach H."/>
            <person name="Henrissat B."/>
            <person name="Napoli C."/>
            <person name="McDonald S.M."/>
            <person name="Parker M.S."/>
            <person name="Rombauts S."/>
            <person name="Salamov A."/>
            <person name="Von Dassow P."/>
            <person name="Badger J.H."/>
            <person name="Coutinho P.M."/>
            <person name="Demir E."/>
            <person name="Dubchak I."/>
            <person name="Gentemann C."/>
            <person name="Eikrem W."/>
            <person name="Gready J.E."/>
            <person name="John U."/>
            <person name="Lanier W."/>
            <person name="Lindquist E.A."/>
            <person name="Lucas S."/>
            <person name="Mayer K.F."/>
            <person name="Moreau H."/>
            <person name="Not F."/>
            <person name="Otillar R."/>
            <person name="Panaud O."/>
            <person name="Pangilinan J."/>
            <person name="Paulsen I."/>
            <person name="Piegu B."/>
            <person name="Poliakov A."/>
            <person name="Robbens S."/>
            <person name="Schmutz J."/>
            <person name="Toulza E."/>
            <person name="Wyss T."/>
            <person name="Zelensky A."/>
            <person name="Zhou K."/>
            <person name="Armbrust E.V."/>
            <person name="Bhattacharya D."/>
            <person name="Goodenough U.W."/>
            <person name="Van de Peer Y."/>
            <person name="Grigoriev I.V."/>
        </authorList>
    </citation>
    <scope>NUCLEOTIDE SEQUENCE [LARGE SCALE GENOMIC DNA]</scope>
    <source>
        <strain evidence="3 4">CCMP1545</strain>
    </source>
</reference>
<dbReference type="CDD" id="cd04645">
    <property type="entry name" value="LbH_gamma_CA_like"/>
    <property type="match status" value="1"/>
</dbReference>
<protein>
    <recommendedName>
        <fullName evidence="5">Gamma carbonic anhydrase</fullName>
    </recommendedName>
</protein>
<dbReference type="Gene3D" id="2.160.10.10">
    <property type="entry name" value="Hexapeptide repeat proteins"/>
    <property type="match status" value="1"/>
</dbReference>
<name>C1MLZ4_MICPC</name>
<dbReference type="InterPro" id="IPR050484">
    <property type="entry name" value="Transf_Hexapept/Carb_Anhydrase"/>
</dbReference>
<dbReference type="PANTHER" id="PTHR13061">
    <property type="entry name" value="DYNACTIN SUBUNIT P25"/>
    <property type="match status" value="1"/>
</dbReference>
<evidence type="ECO:0000313" key="3">
    <source>
        <dbReference type="EMBL" id="EEH58496.1"/>
    </source>
</evidence>
<dbReference type="EMBL" id="GG663737">
    <property type="protein sequence ID" value="EEH58496.1"/>
    <property type="molecule type" value="Genomic_DNA"/>
</dbReference>
<dbReference type="SUPFAM" id="SSF51161">
    <property type="entry name" value="Trimeric LpxA-like enzymes"/>
    <property type="match status" value="1"/>
</dbReference>
<organism evidence="4">
    <name type="scientific">Micromonas pusilla (strain CCMP1545)</name>
    <name type="common">Picoplanktonic green alga</name>
    <dbReference type="NCBI Taxonomy" id="564608"/>
    <lineage>
        <taxon>Eukaryota</taxon>
        <taxon>Viridiplantae</taxon>
        <taxon>Chlorophyta</taxon>
        <taxon>Mamiellophyceae</taxon>
        <taxon>Mamiellales</taxon>
        <taxon>Mamiellaceae</taxon>
        <taxon>Micromonas</taxon>
    </lineage>
</organism>
<dbReference type="OrthoDB" id="25818at2759"/>
<gene>
    <name evidence="3" type="ORF">MICPUCDRAFT_70282</name>
</gene>
<evidence type="ECO:0008006" key="5">
    <source>
        <dbReference type="Google" id="ProtNLM"/>
    </source>
</evidence>
<dbReference type="Proteomes" id="UP000001876">
    <property type="component" value="Unassembled WGS sequence"/>
</dbReference>
<dbReference type="GeneID" id="9682290"/>
<keyword evidence="4" id="KW-1185">Reference proteome</keyword>
<dbReference type="GO" id="GO:0031966">
    <property type="term" value="C:mitochondrial membrane"/>
    <property type="evidence" value="ECO:0007669"/>
    <property type="project" value="UniProtKB-SubCell"/>
</dbReference>
<evidence type="ECO:0000256" key="2">
    <source>
        <dbReference type="ARBA" id="ARBA00034694"/>
    </source>
</evidence>
<proteinExistence type="inferred from homology"/>
<accession>C1MLZ4</accession>
<dbReference type="OMA" id="CHIEFES"/>
<dbReference type="STRING" id="564608.C1MLZ4"/>
<dbReference type="KEGG" id="mpp:MICPUCDRAFT_70282"/>
<sequence length="269" mass="27882">MALRKALARATALRAMAACPVSARGAATTTTTTIGRASADATASALARSHAHGGAVAAVARARRAITTRNQVENEIYDRSRQEIPLGNRVPSTAVDAWIAPNATIAGDVDVGNSSTVWHGAVLKGDLGAVRVAGWTNIMEKVVIDAAGAAARIGQHVTIGACTSISAATVENNVLVGARSVLSPGSHVESNAILEAGSVVEENQLIPSGQRWGGNPARFIADVDGNEAKEIVTIGDDIRGAAEDHADQTLPWGNAYWQTEKLRASLLKE</sequence>
<evidence type="ECO:0000256" key="1">
    <source>
        <dbReference type="ARBA" id="ARBA00023595"/>
    </source>
</evidence>
<dbReference type="PANTHER" id="PTHR13061:SF29">
    <property type="entry name" value="GAMMA CARBONIC ANHYDRASE-LIKE 1, MITOCHONDRIAL-RELATED"/>
    <property type="match status" value="1"/>
</dbReference>
<dbReference type="InterPro" id="IPR047324">
    <property type="entry name" value="LbH_gamma_CA-like"/>
</dbReference>
<dbReference type="eggNOG" id="ENOG502QQV5">
    <property type="taxonomic scope" value="Eukaryota"/>
</dbReference>
<dbReference type="RefSeq" id="XP_003056851.1">
    <property type="nucleotide sequence ID" value="XM_003056805.1"/>
</dbReference>